<keyword evidence="3" id="KW-1185">Reference proteome</keyword>
<comment type="caution">
    <text evidence="2">The sequence shown here is derived from an EMBL/GenBank/DDBJ whole genome shotgun (WGS) entry which is preliminary data.</text>
</comment>
<evidence type="ECO:0000313" key="3">
    <source>
        <dbReference type="Proteomes" id="UP001153269"/>
    </source>
</evidence>
<reference evidence="2" key="1">
    <citation type="submission" date="2020-03" db="EMBL/GenBank/DDBJ databases">
        <authorList>
            <person name="Weist P."/>
        </authorList>
    </citation>
    <scope>NUCLEOTIDE SEQUENCE</scope>
</reference>
<feature type="compositionally biased region" description="Low complexity" evidence="1">
    <location>
        <begin position="206"/>
        <end position="234"/>
    </location>
</feature>
<feature type="region of interest" description="Disordered" evidence="1">
    <location>
        <begin position="66"/>
        <end position="254"/>
    </location>
</feature>
<name>A0A9N7TJL5_PLEPL</name>
<sequence>MDVYPLSCPITDSFALAAETIPDPAGEKKTAGAIQDVEVYCEESVDPPHAPQKPFKRTIVLETLFTQNDSQLDGEEEEEAGRGRGRKRGGGGGGGGAKTVKKEMEKSLKFRRRTGMDGGMESQATKVPQKPRPQLQTQRHLSRNRPNRSGNLISSAEFEEPPAACQAELSRPGPGQRPAERPGAKLEREGAMEEEEEEEEEEEALSIQSQQRRSQDGQSTGATAAAAAAAAAAASVQGGTHDADGLLPHAECAKSPRLDGNPGLLVRGSHYSNQAVAAERPGAAVEVMRMPLCSSPLPNSAIPSDPPPTSSHCCPVVNTDVGQL</sequence>
<proteinExistence type="predicted"/>
<feature type="compositionally biased region" description="Basic and acidic residues" evidence="1">
    <location>
        <begin position="178"/>
        <end position="191"/>
    </location>
</feature>
<evidence type="ECO:0000313" key="2">
    <source>
        <dbReference type="EMBL" id="CAB1414036.1"/>
    </source>
</evidence>
<dbReference type="EMBL" id="CADEAL010000084">
    <property type="protein sequence ID" value="CAB1414036.1"/>
    <property type="molecule type" value="Genomic_DNA"/>
</dbReference>
<feature type="compositionally biased region" description="Acidic residues" evidence="1">
    <location>
        <begin position="192"/>
        <end position="204"/>
    </location>
</feature>
<dbReference type="Proteomes" id="UP001153269">
    <property type="component" value="Unassembled WGS sequence"/>
</dbReference>
<accession>A0A9N7TJL5</accession>
<protein>
    <submittedName>
        <fullName evidence="2">Uncharacterized protein</fullName>
    </submittedName>
</protein>
<organism evidence="2 3">
    <name type="scientific">Pleuronectes platessa</name>
    <name type="common">European plaice</name>
    <dbReference type="NCBI Taxonomy" id="8262"/>
    <lineage>
        <taxon>Eukaryota</taxon>
        <taxon>Metazoa</taxon>
        <taxon>Chordata</taxon>
        <taxon>Craniata</taxon>
        <taxon>Vertebrata</taxon>
        <taxon>Euteleostomi</taxon>
        <taxon>Actinopterygii</taxon>
        <taxon>Neopterygii</taxon>
        <taxon>Teleostei</taxon>
        <taxon>Neoteleostei</taxon>
        <taxon>Acanthomorphata</taxon>
        <taxon>Carangaria</taxon>
        <taxon>Pleuronectiformes</taxon>
        <taxon>Pleuronectoidei</taxon>
        <taxon>Pleuronectidae</taxon>
        <taxon>Pleuronectes</taxon>
    </lineage>
</organism>
<evidence type="ECO:0000256" key="1">
    <source>
        <dbReference type="SAM" id="MobiDB-lite"/>
    </source>
</evidence>
<dbReference type="AlphaFoldDB" id="A0A9N7TJL5"/>
<gene>
    <name evidence="2" type="ORF">PLEPLA_LOCUS1739</name>
</gene>